<dbReference type="Proteomes" id="UP000488956">
    <property type="component" value="Unassembled WGS sequence"/>
</dbReference>
<keyword evidence="13" id="KW-1185">Reference proteome</keyword>
<evidence type="ECO:0000256" key="1">
    <source>
        <dbReference type="SAM" id="MobiDB-lite"/>
    </source>
</evidence>
<name>A0A6A3KTC6_9STRA</name>
<evidence type="ECO:0000313" key="8">
    <source>
        <dbReference type="EMBL" id="KAE9230428.1"/>
    </source>
</evidence>
<dbReference type="Proteomes" id="UP000476176">
    <property type="component" value="Unassembled WGS sequence"/>
</dbReference>
<dbReference type="EMBL" id="QXGB01000487">
    <property type="protein sequence ID" value="KAE9213139.1"/>
    <property type="molecule type" value="Genomic_DNA"/>
</dbReference>
<dbReference type="Proteomes" id="UP000437068">
    <property type="component" value="Unassembled WGS sequence"/>
</dbReference>
<dbReference type="PANTHER" id="PTHR33324:SF2">
    <property type="entry name" value="MYB_SANT-LIKE DNA-BINDING DOMAIN-CONTAINING PROTEIN"/>
    <property type="match status" value="1"/>
</dbReference>
<dbReference type="Proteomes" id="UP000460718">
    <property type="component" value="Unassembled WGS sequence"/>
</dbReference>
<dbReference type="EMBL" id="QXFZ01000593">
    <property type="protein sequence ID" value="KAE9110906.1"/>
    <property type="molecule type" value="Genomic_DNA"/>
</dbReference>
<evidence type="ECO:0000313" key="14">
    <source>
        <dbReference type="Proteomes" id="UP000437068"/>
    </source>
</evidence>
<evidence type="ECO:0000313" key="2">
    <source>
        <dbReference type="EMBL" id="KAE8937976.1"/>
    </source>
</evidence>
<evidence type="ECO:0000313" key="10">
    <source>
        <dbReference type="EMBL" id="KAE9283881.1"/>
    </source>
</evidence>
<organism evidence="3 18">
    <name type="scientific">Phytophthora fragariae</name>
    <dbReference type="NCBI Taxonomy" id="53985"/>
    <lineage>
        <taxon>Eukaryota</taxon>
        <taxon>Sar</taxon>
        <taxon>Stramenopiles</taxon>
        <taxon>Oomycota</taxon>
        <taxon>Peronosporomycetes</taxon>
        <taxon>Peronosporales</taxon>
        <taxon>Peronosporaceae</taxon>
        <taxon>Phytophthora</taxon>
    </lineage>
</organism>
<dbReference type="Proteomes" id="UP000433483">
    <property type="component" value="Unassembled WGS sequence"/>
</dbReference>
<evidence type="ECO:0000313" key="9">
    <source>
        <dbReference type="EMBL" id="KAE9231799.1"/>
    </source>
</evidence>
<evidence type="ECO:0000313" key="15">
    <source>
        <dbReference type="Proteomes" id="UP000440367"/>
    </source>
</evidence>
<gene>
    <name evidence="10" type="ORF">PF001_g22648</name>
    <name evidence="8" type="ORF">PF002_g13005</name>
    <name evidence="9" type="ORF">PF004_g10101</name>
    <name evidence="7" type="ORF">PF005_g10326</name>
    <name evidence="5" type="ORF">PF006_g23337</name>
    <name evidence="6" type="ORF">PF007_g11667</name>
    <name evidence="11" type="ORF">PF008_g10465</name>
    <name evidence="2" type="ORF">PF009_g12143</name>
    <name evidence="4" type="ORF">PF010_g22539</name>
    <name evidence="3" type="ORF">PF011_g9959</name>
</gene>
<dbReference type="EMBL" id="QXFX01002159">
    <property type="protein sequence ID" value="KAE9080032.1"/>
    <property type="molecule type" value="Genomic_DNA"/>
</dbReference>
<dbReference type="EMBL" id="QXGC01000514">
    <property type="protein sequence ID" value="KAE9231799.1"/>
    <property type="molecule type" value="Genomic_DNA"/>
</dbReference>
<evidence type="ECO:0000313" key="20">
    <source>
        <dbReference type="Proteomes" id="UP000486351"/>
    </source>
</evidence>
<proteinExistence type="predicted"/>
<dbReference type="Proteomes" id="UP000440732">
    <property type="component" value="Unassembled WGS sequence"/>
</dbReference>
<dbReference type="Proteomes" id="UP000441208">
    <property type="component" value="Unassembled WGS sequence"/>
</dbReference>
<sequence>MSGKRAKKKPVFWDRDGVNEGKSSLQVVLDWLSTETNYNEWRGSDRNSGNTEEALLKEIVAELRATGDQHRTTRDVREKINTIEKQFREAVDFQAQTGSGITSESTLRGEILKRCPYYYQIADVFESRPSAHPPVTSDDIDVEEGRPGAISQRGKKTPTRSRRRRTPSKSCGTNRVLRVNRGR</sequence>
<evidence type="ECO:0000313" key="3">
    <source>
        <dbReference type="EMBL" id="KAE9010109.1"/>
    </source>
</evidence>
<evidence type="ECO:0000313" key="6">
    <source>
        <dbReference type="EMBL" id="KAE9110906.1"/>
    </source>
</evidence>
<dbReference type="AlphaFoldDB" id="A0A6A3KTC6"/>
<evidence type="ECO:0000313" key="18">
    <source>
        <dbReference type="Proteomes" id="UP000460718"/>
    </source>
</evidence>
<dbReference type="Proteomes" id="UP000429523">
    <property type="component" value="Unassembled WGS sequence"/>
</dbReference>
<dbReference type="EMBL" id="QXFY01000529">
    <property type="protein sequence ID" value="KAE9341763.1"/>
    <property type="molecule type" value="Genomic_DNA"/>
</dbReference>
<evidence type="ECO:0000313" key="16">
    <source>
        <dbReference type="Proteomes" id="UP000440732"/>
    </source>
</evidence>
<evidence type="ECO:0000313" key="12">
    <source>
        <dbReference type="Proteomes" id="UP000429523"/>
    </source>
</evidence>
<accession>A0A6A3KTC6</accession>
<evidence type="ECO:0000313" key="19">
    <source>
        <dbReference type="Proteomes" id="UP000476176"/>
    </source>
</evidence>
<dbReference type="PANTHER" id="PTHR33324">
    <property type="entry name" value="EXPRESSED PROTEIN"/>
    <property type="match status" value="1"/>
</dbReference>
<dbReference type="OrthoDB" id="168171at2759"/>
<feature type="region of interest" description="Disordered" evidence="1">
    <location>
        <begin position="128"/>
        <end position="174"/>
    </location>
</feature>
<dbReference type="EMBL" id="QXGE01002208">
    <property type="protein sequence ID" value="KAE9283881.1"/>
    <property type="molecule type" value="Genomic_DNA"/>
</dbReference>
<feature type="compositionally biased region" description="Basic residues" evidence="1">
    <location>
        <begin position="153"/>
        <end position="167"/>
    </location>
</feature>
<dbReference type="Proteomes" id="UP000440367">
    <property type="component" value="Unassembled WGS sequence"/>
</dbReference>
<dbReference type="EMBL" id="QXFW01000511">
    <property type="protein sequence ID" value="KAE9010109.1"/>
    <property type="molecule type" value="Genomic_DNA"/>
</dbReference>
<evidence type="ECO:0000313" key="11">
    <source>
        <dbReference type="EMBL" id="KAE9341763.1"/>
    </source>
</evidence>
<reference evidence="18 19" key="1">
    <citation type="submission" date="2018-09" db="EMBL/GenBank/DDBJ databases">
        <title>Genomic investigation of the strawberry pathogen Phytophthora fragariae indicates pathogenicity is determined by transcriptional variation in three key races.</title>
        <authorList>
            <person name="Adams T.M."/>
            <person name="Armitage A.D."/>
            <person name="Sobczyk M.K."/>
            <person name="Bates H.J."/>
            <person name="Dunwell J.M."/>
            <person name="Nellist C.F."/>
            <person name="Harrison R.J."/>
        </authorList>
    </citation>
    <scope>NUCLEOTIDE SEQUENCE [LARGE SCALE GENOMIC DNA]</scope>
    <source>
        <strain evidence="10 14">A4</strain>
        <strain evidence="8 15">BC-1</strain>
        <strain evidence="9 19">BC-23</strain>
        <strain evidence="7 13">NOV-27</strain>
        <strain evidence="5 16">NOV-5</strain>
        <strain evidence="6 17">NOV-71</strain>
        <strain evidence="11 20">NOV-77</strain>
        <strain evidence="2 12">NOV-9</strain>
        <strain evidence="4 21">ONT-3</strain>
        <strain evidence="3 18">SCRP245</strain>
    </source>
</reference>
<comment type="caution">
    <text evidence="3">The sequence shown here is derived from an EMBL/GenBank/DDBJ whole genome shotgun (WGS) entry which is preliminary data.</text>
</comment>
<evidence type="ECO:0000313" key="4">
    <source>
        <dbReference type="EMBL" id="KAE9080032.1"/>
    </source>
</evidence>
<evidence type="ECO:0008006" key="22">
    <source>
        <dbReference type="Google" id="ProtNLM"/>
    </source>
</evidence>
<dbReference type="EMBL" id="QXGF01000596">
    <property type="protein sequence ID" value="KAE8937976.1"/>
    <property type="molecule type" value="Genomic_DNA"/>
</dbReference>
<dbReference type="EMBL" id="QXGD01000645">
    <property type="protein sequence ID" value="KAE9230428.1"/>
    <property type="molecule type" value="Genomic_DNA"/>
</dbReference>
<protein>
    <recommendedName>
        <fullName evidence="22">No apical meristem-associated C-terminal domain-containing protein</fullName>
    </recommendedName>
</protein>
<evidence type="ECO:0000313" key="5">
    <source>
        <dbReference type="EMBL" id="KAE9098557.1"/>
    </source>
</evidence>
<evidence type="ECO:0000313" key="13">
    <source>
        <dbReference type="Proteomes" id="UP000433483"/>
    </source>
</evidence>
<dbReference type="Proteomes" id="UP000486351">
    <property type="component" value="Unassembled WGS sequence"/>
</dbReference>
<evidence type="ECO:0000313" key="7">
    <source>
        <dbReference type="EMBL" id="KAE9213139.1"/>
    </source>
</evidence>
<dbReference type="EMBL" id="QXGA01002394">
    <property type="protein sequence ID" value="KAE9098557.1"/>
    <property type="molecule type" value="Genomic_DNA"/>
</dbReference>
<evidence type="ECO:0000313" key="21">
    <source>
        <dbReference type="Proteomes" id="UP000488956"/>
    </source>
</evidence>
<evidence type="ECO:0000313" key="17">
    <source>
        <dbReference type="Proteomes" id="UP000441208"/>
    </source>
</evidence>